<name>A0A448WLU2_9PLAT</name>
<reference evidence="1" key="1">
    <citation type="submission" date="2018-11" db="EMBL/GenBank/DDBJ databases">
        <authorList>
            <consortium name="Pathogen Informatics"/>
        </authorList>
    </citation>
    <scope>NUCLEOTIDE SEQUENCE</scope>
</reference>
<dbReference type="OrthoDB" id="10251605at2759"/>
<sequence length="146" mass="15380">MCCLETVSVGWKVGGGLTDMAVAASFNQLVGASICQSVVTTYVVDVKSCLPFTSSSPVHPSSPAKTNVSFPSTDNFVAATNASIPLVSTCTPSVTTSAASSIAQTDQPSQTEMQMMRRESFYAAKQEAMVSPAIQVFDIRLIHSFS</sequence>
<gene>
    <name evidence="1" type="ORF">PXEA_LOCUS8343</name>
</gene>
<comment type="caution">
    <text evidence="1">The sequence shown here is derived from an EMBL/GenBank/DDBJ whole genome shotgun (WGS) entry which is preliminary data.</text>
</comment>
<accession>A0A448WLU2</accession>
<evidence type="ECO:0000313" key="2">
    <source>
        <dbReference type="Proteomes" id="UP000784294"/>
    </source>
</evidence>
<dbReference type="AlphaFoldDB" id="A0A448WLU2"/>
<protein>
    <submittedName>
        <fullName evidence="1">Uncharacterized protein</fullName>
    </submittedName>
</protein>
<dbReference type="EMBL" id="CAAALY010022687">
    <property type="protein sequence ID" value="VEL14903.1"/>
    <property type="molecule type" value="Genomic_DNA"/>
</dbReference>
<evidence type="ECO:0000313" key="1">
    <source>
        <dbReference type="EMBL" id="VEL14903.1"/>
    </source>
</evidence>
<dbReference type="Proteomes" id="UP000784294">
    <property type="component" value="Unassembled WGS sequence"/>
</dbReference>
<organism evidence="1 2">
    <name type="scientific">Protopolystoma xenopodis</name>
    <dbReference type="NCBI Taxonomy" id="117903"/>
    <lineage>
        <taxon>Eukaryota</taxon>
        <taxon>Metazoa</taxon>
        <taxon>Spiralia</taxon>
        <taxon>Lophotrochozoa</taxon>
        <taxon>Platyhelminthes</taxon>
        <taxon>Monogenea</taxon>
        <taxon>Polyopisthocotylea</taxon>
        <taxon>Polystomatidea</taxon>
        <taxon>Polystomatidae</taxon>
        <taxon>Protopolystoma</taxon>
    </lineage>
</organism>
<keyword evidence="2" id="KW-1185">Reference proteome</keyword>
<proteinExistence type="predicted"/>